<dbReference type="EMBL" id="CM035407">
    <property type="protein sequence ID" value="KAH7444511.1"/>
    <property type="molecule type" value="Genomic_DNA"/>
</dbReference>
<evidence type="ECO:0000256" key="1">
    <source>
        <dbReference type="SAM" id="Coils"/>
    </source>
</evidence>
<gene>
    <name evidence="3" type="ORF">KP509_02G080400</name>
</gene>
<feature type="region of interest" description="Disordered" evidence="2">
    <location>
        <begin position="371"/>
        <end position="394"/>
    </location>
</feature>
<dbReference type="PANTHER" id="PTHR31762">
    <property type="entry name" value="FAS-BINDING FACTOR-LIKE PROTEIN"/>
    <property type="match status" value="1"/>
</dbReference>
<feature type="compositionally biased region" description="Low complexity" evidence="2">
    <location>
        <begin position="52"/>
        <end position="67"/>
    </location>
</feature>
<feature type="coiled-coil region" evidence="1">
    <location>
        <begin position="190"/>
        <end position="308"/>
    </location>
</feature>
<dbReference type="GO" id="GO:0000911">
    <property type="term" value="P:cytokinesis by cell plate formation"/>
    <property type="evidence" value="ECO:0007669"/>
    <property type="project" value="InterPro"/>
</dbReference>
<evidence type="ECO:0000313" key="3">
    <source>
        <dbReference type="EMBL" id="KAH7444511.1"/>
    </source>
</evidence>
<dbReference type="InterPro" id="IPR040321">
    <property type="entry name" value="SCD2-like"/>
</dbReference>
<accession>A0A8T2V7M8</accession>
<organism evidence="3 4">
    <name type="scientific">Ceratopteris richardii</name>
    <name type="common">Triangle waterfern</name>
    <dbReference type="NCBI Taxonomy" id="49495"/>
    <lineage>
        <taxon>Eukaryota</taxon>
        <taxon>Viridiplantae</taxon>
        <taxon>Streptophyta</taxon>
        <taxon>Embryophyta</taxon>
        <taxon>Tracheophyta</taxon>
        <taxon>Polypodiopsida</taxon>
        <taxon>Polypodiidae</taxon>
        <taxon>Polypodiales</taxon>
        <taxon>Pteridineae</taxon>
        <taxon>Pteridaceae</taxon>
        <taxon>Parkerioideae</taxon>
        <taxon>Ceratopteris</taxon>
    </lineage>
</organism>
<dbReference type="PANTHER" id="PTHR31762:SF10">
    <property type="entry name" value="FAS-BINDING FACTOR-LIKE PROTEIN"/>
    <property type="match status" value="1"/>
</dbReference>
<proteinExistence type="predicted"/>
<keyword evidence="1" id="KW-0175">Coiled coil</keyword>
<evidence type="ECO:0000256" key="2">
    <source>
        <dbReference type="SAM" id="MobiDB-lite"/>
    </source>
</evidence>
<dbReference type="Proteomes" id="UP000825935">
    <property type="component" value="Chromosome 2"/>
</dbReference>
<feature type="compositionally biased region" description="Polar residues" evidence="2">
    <location>
        <begin position="14"/>
        <end position="24"/>
    </location>
</feature>
<dbReference type="AlphaFoldDB" id="A0A8T2V7M8"/>
<feature type="region of interest" description="Disordered" evidence="2">
    <location>
        <begin position="1"/>
        <end position="171"/>
    </location>
</feature>
<feature type="compositionally biased region" description="Basic and acidic residues" evidence="2">
    <location>
        <begin position="371"/>
        <end position="380"/>
    </location>
</feature>
<dbReference type="Gene3D" id="1.10.287.1490">
    <property type="match status" value="1"/>
</dbReference>
<sequence length="566" mass="62153">MDRDRYGSPLMARQRSNASNSSGESPVLAAARPQVRAGASGVGSRRAPNYTAKAAAARLAQAMASQANDDEEDDDPGFSFPSALSASGRAPSPLKLGNHSNENPAVTTRLTSRPSITKPSTPSVLSLQPSAKSRPPPSPVVHAPETNDVGRLGSRPPPSPVVNASETNDIGRLGSLGRFSQAFLDDRRETASLHDKIDELEEEKEDLVSQVRALEDRYKEAEARAKLLEKQVANLGEGVSLEARLISRKEAALKQREAALKAAKESKDARDDEIAALRLEVEAARDEAASATEQARNAESEANALRTMTHKMILTQEEMEEVVLKRCWLARYWGLCIRYGIHAEIAGPKHDYWSSFAPLPLEVVLEASQKAKEEPYHDEQNGNAGSALEKRSARDMHDISTEGNIGTMLSVEKGLRELASLKVEDAIILAMAQQRRPSPVRVGQAFVENTPLKGIDSARLAESFDLSPEEIEDTQFKQAWLVYFWRRAKTSGVEEDIADERLQYWISRSSQTPTFQDAVDVDRGLTELRKLGIENQLWDASRKAIQEASLKASSVAEEEAYPSHQT</sequence>
<evidence type="ECO:0000313" key="4">
    <source>
        <dbReference type="Proteomes" id="UP000825935"/>
    </source>
</evidence>
<keyword evidence="4" id="KW-1185">Reference proteome</keyword>
<evidence type="ECO:0008006" key="5">
    <source>
        <dbReference type="Google" id="ProtNLM"/>
    </source>
</evidence>
<comment type="caution">
    <text evidence="3">The sequence shown here is derived from an EMBL/GenBank/DDBJ whole genome shotgun (WGS) entry which is preliminary data.</text>
</comment>
<name>A0A8T2V7M8_CERRI</name>
<dbReference type="OMA" id="GAKHEHW"/>
<reference evidence="3" key="1">
    <citation type="submission" date="2021-08" db="EMBL/GenBank/DDBJ databases">
        <title>WGS assembly of Ceratopteris richardii.</title>
        <authorList>
            <person name="Marchant D.B."/>
            <person name="Chen G."/>
            <person name="Jenkins J."/>
            <person name="Shu S."/>
            <person name="Leebens-Mack J."/>
            <person name="Grimwood J."/>
            <person name="Schmutz J."/>
            <person name="Soltis P."/>
            <person name="Soltis D."/>
            <person name="Chen Z.-H."/>
        </authorList>
    </citation>
    <scope>NUCLEOTIDE SEQUENCE</scope>
    <source>
        <strain evidence="3">Whitten #5841</strain>
        <tissue evidence="3">Leaf</tissue>
    </source>
</reference>
<protein>
    <recommendedName>
        <fullName evidence="5">Ripening-regulated protein</fullName>
    </recommendedName>
</protein>
<dbReference type="OrthoDB" id="2014962at2759"/>
<feature type="compositionally biased region" description="Polar residues" evidence="2">
    <location>
        <begin position="98"/>
        <end position="131"/>
    </location>
</feature>